<dbReference type="EMBL" id="NNRM01000022">
    <property type="protein sequence ID" value="OYR25401.1"/>
    <property type="molecule type" value="Genomic_DNA"/>
</dbReference>
<name>A0A1A9FSU3_9HYPH</name>
<organism evidence="3 4">
    <name type="scientific">Brucella pseudogrignonensis</name>
    <dbReference type="NCBI Taxonomy" id="419475"/>
    <lineage>
        <taxon>Bacteria</taxon>
        <taxon>Pseudomonadati</taxon>
        <taxon>Pseudomonadota</taxon>
        <taxon>Alphaproteobacteria</taxon>
        <taxon>Hyphomicrobiales</taxon>
        <taxon>Brucellaceae</taxon>
        <taxon>Brucella/Ochrobactrum group</taxon>
        <taxon>Brucella</taxon>
    </lineage>
</organism>
<dbReference type="Proteomes" id="UP000526233">
    <property type="component" value="Unassembled WGS sequence"/>
</dbReference>
<dbReference type="RefSeq" id="WP_007874579.1">
    <property type="nucleotide sequence ID" value="NZ_CAXURC020000001.1"/>
</dbReference>
<feature type="region of interest" description="Disordered" evidence="1">
    <location>
        <begin position="45"/>
        <end position="65"/>
    </location>
</feature>
<evidence type="ECO:0000313" key="3">
    <source>
        <dbReference type="EMBL" id="OYR25401.1"/>
    </source>
</evidence>
<dbReference type="KEGG" id="ops:A8A54_03715"/>
<dbReference type="STRING" id="419475.A8A54_03715"/>
<dbReference type="GeneID" id="93109025"/>
<feature type="compositionally biased region" description="Basic and acidic residues" evidence="1">
    <location>
        <begin position="48"/>
        <end position="65"/>
    </location>
</feature>
<dbReference type="Proteomes" id="UP000216188">
    <property type="component" value="Unassembled WGS sequence"/>
</dbReference>
<protein>
    <submittedName>
        <fullName evidence="2">DUF3008 family protein</fullName>
    </submittedName>
</protein>
<sequence>MPAKSQAQQKAAGAALAAKRGEIKKSELIGASKEMYESMTEKELEEFAETKRKGLPEHVSDKKSS</sequence>
<evidence type="ECO:0000313" key="5">
    <source>
        <dbReference type="Proteomes" id="UP000526233"/>
    </source>
</evidence>
<comment type="caution">
    <text evidence="3">The sequence shown here is derived from an EMBL/GenBank/DDBJ whole genome shotgun (WGS) entry which is preliminary data.</text>
</comment>
<evidence type="ECO:0000256" key="1">
    <source>
        <dbReference type="SAM" id="MobiDB-lite"/>
    </source>
</evidence>
<evidence type="ECO:0000313" key="4">
    <source>
        <dbReference type="Proteomes" id="UP000216188"/>
    </source>
</evidence>
<feature type="region of interest" description="Disordered" evidence="1">
    <location>
        <begin position="1"/>
        <end position="24"/>
    </location>
</feature>
<feature type="compositionally biased region" description="Low complexity" evidence="1">
    <location>
        <begin position="1"/>
        <end position="18"/>
    </location>
</feature>
<dbReference type="EMBL" id="PKQI01000005">
    <property type="protein sequence ID" value="NNV23829.1"/>
    <property type="molecule type" value="Genomic_DNA"/>
</dbReference>
<dbReference type="AlphaFoldDB" id="A0A1A9FSU3"/>
<reference evidence="2 5" key="2">
    <citation type="submission" date="2018-11" db="EMBL/GenBank/DDBJ databases">
        <title>Genome sequencing and analysis.</title>
        <authorList>
            <person name="Huang Y.-T."/>
        </authorList>
    </citation>
    <scope>NUCLEOTIDE SEQUENCE [LARGE SCALE GENOMIC DNA]</scope>
    <source>
        <strain evidence="2 5">SHIN</strain>
    </source>
</reference>
<dbReference type="Pfam" id="PF11450">
    <property type="entry name" value="DUF3008"/>
    <property type="match status" value="1"/>
</dbReference>
<dbReference type="InterPro" id="IPR021553">
    <property type="entry name" value="DUF3008"/>
</dbReference>
<gene>
    <name evidence="3" type="ORF">CEV34_2810</name>
    <name evidence="2" type="ORF">EHE22_26010</name>
</gene>
<accession>A0A1A9FSU3</accession>
<proteinExistence type="predicted"/>
<reference evidence="3 4" key="1">
    <citation type="submission" date="2017-07" db="EMBL/GenBank/DDBJ databases">
        <title>Phylogenetic study on the rhizospheric bacterium Ochrobactrum sp. A44.</title>
        <authorList>
            <person name="Krzyzanowska D.M."/>
            <person name="Ossowicki A."/>
            <person name="Rajewska M."/>
            <person name="Maciag T."/>
            <person name="Kaczynski Z."/>
            <person name="Czerwicka M."/>
            <person name="Jafra S."/>
        </authorList>
    </citation>
    <scope>NUCLEOTIDE SEQUENCE [LARGE SCALE GENOMIC DNA]</scope>
    <source>
        <strain evidence="3 4">CCUG 30717</strain>
    </source>
</reference>
<keyword evidence="4" id="KW-1185">Reference proteome</keyword>
<evidence type="ECO:0000313" key="2">
    <source>
        <dbReference type="EMBL" id="NNV23829.1"/>
    </source>
</evidence>
<dbReference type="OrthoDB" id="199153at2"/>